<sequence>MYMYEIDSPLNSNDLNHPSNLVENEPNNNSKPALNSKFDLDYKRTVDFTNANGEDITHFKHNVVKTGSYDSQ</sequence>
<evidence type="ECO:0000256" key="1">
    <source>
        <dbReference type="SAM" id="MobiDB-lite"/>
    </source>
</evidence>
<proteinExistence type="predicted"/>
<dbReference type="AlphaFoldDB" id="A0A6M0GZX1"/>
<feature type="compositionally biased region" description="Polar residues" evidence="1">
    <location>
        <begin position="9"/>
        <end position="33"/>
    </location>
</feature>
<organism evidence="2 3">
    <name type="scientific">Clostridium senegalense</name>
    <dbReference type="NCBI Taxonomy" id="1465809"/>
    <lineage>
        <taxon>Bacteria</taxon>
        <taxon>Bacillati</taxon>
        <taxon>Bacillota</taxon>
        <taxon>Clostridia</taxon>
        <taxon>Eubacteriales</taxon>
        <taxon>Clostridiaceae</taxon>
        <taxon>Clostridium</taxon>
    </lineage>
</organism>
<evidence type="ECO:0000313" key="3">
    <source>
        <dbReference type="Proteomes" id="UP000481872"/>
    </source>
</evidence>
<comment type="caution">
    <text evidence="2">The sequence shown here is derived from an EMBL/GenBank/DDBJ whole genome shotgun (WGS) entry which is preliminary data.</text>
</comment>
<evidence type="ECO:0000313" key="2">
    <source>
        <dbReference type="EMBL" id="NEU04045.1"/>
    </source>
</evidence>
<feature type="region of interest" description="Disordered" evidence="1">
    <location>
        <begin position="1"/>
        <end position="35"/>
    </location>
</feature>
<gene>
    <name evidence="2" type="ORF">G3M99_04080</name>
</gene>
<reference evidence="2 3" key="1">
    <citation type="submission" date="2020-02" db="EMBL/GenBank/DDBJ databases">
        <title>Genome assembly of a novel Clostridium senegalense strain.</title>
        <authorList>
            <person name="Gupta T.B."/>
            <person name="Jauregui R."/>
            <person name="Maclean P."/>
            <person name="Nawarathana A."/>
            <person name="Brightwell G."/>
        </authorList>
    </citation>
    <scope>NUCLEOTIDE SEQUENCE [LARGE SCALE GENOMIC DNA]</scope>
    <source>
        <strain evidence="2 3">AGRFS4</strain>
    </source>
</reference>
<protein>
    <submittedName>
        <fullName evidence="2">Uncharacterized protein</fullName>
    </submittedName>
</protein>
<keyword evidence="3" id="KW-1185">Reference proteome</keyword>
<dbReference type="Proteomes" id="UP000481872">
    <property type="component" value="Unassembled WGS sequence"/>
</dbReference>
<name>A0A6M0GZX1_9CLOT</name>
<dbReference type="EMBL" id="JAAGPU010000004">
    <property type="protein sequence ID" value="NEU04045.1"/>
    <property type="molecule type" value="Genomic_DNA"/>
</dbReference>
<dbReference type="RefSeq" id="WP_199869283.1">
    <property type="nucleotide sequence ID" value="NZ_JAAGPU010000004.1"/>
</dbReference>
<accession>A0A6M0GZX1</accession>